<dbReference type="AlphaFoldDB" id="A0A1B8AVG1"/>
<dbReference type="STRING" id="36050.A0A1B8AVG1"/>
<keyword evidence="1" id="KW-1133">Transmembrane helix</keyword>
<evidence type="ECO:0000256" key="1">
    <source>
        <dbReference type="SAM" id="Phobius"/>
    </source>
</evidence>
<feature type="transmembrane region" description="Helical" evidence="1">
    <location>
        <begin position="21"/>
        <end position="41"/>
    </location>
</feature>
<dbReference type="EMBL" id="LYXU01000002">
    <property type="protein sequence ID" value="OBS24344.1"/>
    <property type="molecule type" value="Genomic_DNA"/>
</dbReference>
<keyword evidence="3" id="KW-1185">Reference proteome</keyword>
<organism evidence="2 3">
    <name type="scientific">Fusarium poae</name>
    <dbReference type="NCBI Taxonomy" id="36050"/>
    <lineage>
        <taxon>Eukaryota</taxon>
        <taxon>Fungi</taxon>
        <taxon>Dikarya</taxon>
        <taxon>Ascomycota</taxon>
        <taxon>Pezizomycotina</taxon>
        <taxon>Sordariomycetes</taxon>
        <taxon>Hypocreomycetidae</taxon>
        <taxon>Hypocreales</taxon>
        <taxon>Nectriaceae</taxon>
        <taxon>Fusarium</taxon>
    </lineage>
</organism>
<dbReference type="PANTHER" id="PTHR36587">
    <property type="entry name" value="EXPRESSION SITE-ASSOCIATED GENE 3 (ESAG3)-LIKE PROTEIN"/>
    <property type="match status" value="1"/>
</dbReference>
<comment type="caution">
    <text evidence="2">The sequence shown here is derived from an EMBL/GenBank/DDBJ whole genome shotgun (WGS) entry which is preliminary data.</text>
</comment>
<dbReference type="PANTHER" id="PTHR36587:SF2">
    <property type="entry name" value="EXPRESSION SITE-ASSOCIATED GENE 3 (ESAG3)-LIKE PROTEIN"/>
    <property type="match status" value="1"/>
</dbReference>
<gene>
    <name evidence="2" type="ORF">FPOA_04889</name>
</gene>
<dbReference type="Proteomes" id="UP000091967">
    <property type="component" value="Unassembled WGS sequence"/>
</dbReference>
<keyword evidence="1" id="KW-0472">Membrane</keyword>
<sequence>MRDIGANPKLTLSAVLNTQRIYRIIVMILALSLSFYTLSFFSDLQLGVPAWKPSEESSHHTVPVNEDRRFALVLPITDPTPDTCKTIFTALALGYPSPVIINWGVDYRDVSHWHFGKALPKIPGLVHYLDSVMHPNATATEKLEEDDLVLMVDSHDVWFQLPAEVMLKRYHEINKRANERLRKEWAGSGPIPMKQTIVAASEKKCYPNDPELFGLDLRCDRWPESPLPPGLYGPETDKNATDFYHNRPRWINGGMYMGPAGDMRRLFRRAMQDMEAAIGEGFPLRSEQGQVGNVIGRQEVWRQWRRKNRMNSDELQGLVNEDFEYHFGLDYSQEISSQVKFTAINRSLDLYDAHFIPLGDKGAIESHSNALGISPVRLMGVPDDVSMSRNPLVEIDKTATWGEMPLYGDLFIGQVPAMIHHNGYKGRRQTWWDRPWYHQRLRELVTPRLKPYPIDEPLAIVRDGSSQVRYWGVSAEARDRYPRKANATADGRFAKMEFEELCQSDEKPLKDARDTWWEEVFRDGKGPFR</sequence>
<evidence type="ECO:0000313" key="2">
    <source>
        <dbReference type="EMBL" id="OBS24344.1"/>
    </source>
</evidence>
<dbReference type="CDD" id="cd22997">
    <property type="entry name" value="GT_LH"/>
    <property type="match status" value="1"/>
</dbReference>
<protein>
    <submittedName>
        <fullName evidence="2">Uncharacterized protein</fullName>
    </submittedName>
</protein>
<dbReference type="OrthoDB" id="422736at2759"/>
<accession>A0A1B8AVG1</accession>
<dbReference type="OMA" id="DARDTWW"/>
<name>A0A1B8AVG1_FUSPO</name>
<proteinExistence type="predicted"/>
<evidence type="ECO:0000313" key="3">
    <source>
        <dbReference type="Proteomes" id="UP000091967"/>
    </source>
</evidence>
<reference evidence="2 3" key="1">
    <citation type="submission" date="2016-06" db="EMBL/GenBank/DDBJ databases">
        <title>Living apart together: crosstalk between the core and supernumerary genomes in a fungal plant pathogen.</title>
        <authorList>
            <person name="Vanheule A."/>
            <person name="Audenaert K."/>
            <person name="Warris S."/>
            <person name="Van De Geest H."/>
            <person name="Schijlen E."/>
            <person name="Hofte M."/>
            <person name="De Saeger S."/>
            <person name="Haesaert G."/>
            <person name="Waalwijk C."/>
            <person name="Van Der Lee T."/>
        </authorList>
    </citation>
    <scope>NUCLEOTIDE SEQUENCE [LARGE SCALE GENOMIC DNA]</scope>
    <source>
        <strain evidence="2 3">2516</strain>
    </source>
</reference>
<keyword evidence="1" id="KW-0812">Transmembrane</keyword>